<evidence type="ECO:0000259" key="7">
    <source>
        <dbReference type="Pfam" id="PF01902"/>
    </source>
</evidence>
<evidence type="ECO:0000256" key="2">
    <source>
        <dbReference type="ARBA" id="ARBA00018426"/>
    </source>
</evidence>
<dbReference type="EMBL" id="LT598484">
    <property type="protein sequence ID" value="SCV00720.1"/>
    <property type="molecule type" value="Genomic_DNA"/>
</dbReference>
<dbReference type="GO" id="GO:0017183">
    <property type="term" value="P:protein histidyl modification to diphthamide"/>
    <property type="evidence" value="ECO:0007669"/>
    <property type="project" value="TreeGrafter"/>
</dbReference>
<dbReference type="SUPFAM" id="SSF52402">
    <property type="entry name" value="Adenine nucleotide alpha hydrolases-like"/>
    <property type="match status" value="1"/>
</dbReference>
<proteinExistence type="predicted"/>
<evidence type="ECO:0000313" key="8">
    <source>
        <dbReference type="EMBL" id="SCV00720.1"/>
    </source>
</evidence>
<dbReference type="InterPro" id="IPR006175">
    <property type="entry name" value="YjgF/YER057c/UK114"/>
</dbReference>
<gene>
    <name evidence="8" type="ORF">LAME_0G11584G</name>
</gene>
<dbReference type="Gene3D" id="3.90.1490.10">
    <property type="entry name" value="putative n-type atp pyrophosphatase, domain 2"/>
    <property type="match status" value="1"/>
</dbReference>
<dbReference type="InterPro" id="IPR030662">
    <property type="entry name" value="DPH6/MJ0570"/>
</dbReference>
<reference evidence="9" key="1">
    <citation type="submission" date="2016-03" db="EMBL/GenBank/DDBJ databases">
        <authorList>
            <person name="Devillers Hugo."/>
        </authorList>
    </citation>
    <scope>NUCLEOTIDE SEQUENCE [LARGE SCALE GENOMIC DNA]</scope>
</reference>
<feature type="domain" description="Diphthamide synthase" evidence="7">
    <location>
        <begin position="1"/>
        <end position="226"/>
    </location>
</feature>
<dbReference type="FunFam" id="3.40.50.620:FF:000145">
    <property type="entry name" value="ATP-binding domain containing protein"/>
    <property type="match status" value="1"/>
</dbReference>
<evidence type="ECO:0000256" key="1">
    <source>
        <dbReference type="ARBA" id="ARBA00012089"/>
    </source>
</evidence>
<dbReference type="SUPFAM" id="SSF55298">
    <property type="entry name" value="YjgF-like"/>
    <property type="match status" value="2"/>
</dbReference>
<evidence type="ECO:0000313" key="9">
    <source>
        <dbReference type="Proteomes" id="UP000191144"/>
    </source>
</evidence>
<dbReference type="EC" id="6.3.1.14" evidence="1"/>
<dbReference type="PANTHER" id="PTHR12196">
    <property type="entry name" value="DOMAIN OF UNKNOWN FUNCTION 71 DUF71 -CONTAINING PROTEIN"/>
    <property type="match status" value="1"/>
</dbReference>
<dbReference type="Gene3D" id="3.30.1330.40">
    <property type="entry name" value="RutC-like"/>
    <property type="match status" value="2"/>
</dbReference>
<dbReference type="CDD" id="cd06156">
    <property type="entry name" value="eu_AANH_C_2"/>
    <property type="match status" value="1"/>
</dbReference>
<keyword evidence="6" id="KW-0175">Coiled coil</keyword>
<dbReference type="InterPro" id="IPR035959">
    <property type="entry name" value="RutC-like_sf"/>
</dbReference>
<dbReference type="NCBIfam" id="TIGR00290">
    <property type="entry name" value="MJ0570_dom"/>
    <property type="match status" value="1"/>
</dbReference>
<dbReference type="InterPro" id="IPR002761">
    <property type="entry name" value="Diphthami_syn_dom"/>
</dbReference>
<comment type="catalytic activity">
    <reaction evidence="5">
        <text>diphthine-[translation elongation factor 2] + NH4(+) + ATP = diphthamide-[translation elongation factor 2] + AMP + diphosphate + H(+)</text>
        <dbReference type="Rhea" id="RHEA:19753"/>
        <dbReference type="Rhea" id="RHEA-COMP:10172"/>
        <dbReference type="Rhea" id="RHEA-COMP:10174"/>
        <dbReference type="ChEBI" id="CHEBI:15378"/>
        <dbReference type="ChEBI" id="CHEBI:16692"/>
        <dbReference type="ChEBI" id="CHEBI:28938"/>
        <dbReference type="ChEBI" id="CHEBI:30616"/>
        <dbReference type="ChEBI" id="CHEBI:33019"/>
        <dbReference type="ChEBI" id="CHEBI:82696"/>
        <dbReference type="ChEBI" id="CHEBI:456215"/>
        <dbReference type="EC" id="6.3.1.14"/>
    </reaction>
</comment>
<sequence length="703" mass="78763">MKFIALVSGGKDSCYSILHSIRQGHELVALGNLYPNDEERQELDSFMFQTVGHNLVKWYETCTGLPLVRRAIRPETSRNVCLNYYPTEEDEIEDLLELLIEAKRQIPDLEAVNAGAILSSYQRTRVEDVCSRLGLVSLSYLWQRDQKELMTEMCLMSKQSGEDNSPKLDARLIKTAAIGLDQSSLGKSLPQVFPLLQRLNERYDVHICGEGGEFETMVFDAPFFKHGYLEPHIVRVEGCDNSDGVYSAVMGVSFIERECSTSMDQLLENLPVPRAVEDHWLELANYVGVFETPTTENHSRTASKSSHTPHTSINKIGNLLYVSNLTPKTGDSTQSKSQDVFKQLNDVLKENRLFASQILSSSLLLENMSDFATVNLLYNGFFQVQDNGPLPPSRACVGSSLVGHNKTLQLSVVIDTEAKITEQKGMVLNDSKNGLHVQGRSYWAPCNIGPYSQAIWKKEDQNQVSYISGQIALVAASMEMTTSLEPHLDEDISQAVLALRHFDTLKRTINAQEQLTTVCYVSRHSMVPVVAKVWSLYCKDMVDSSEWWFEKPVEDPRSLIIVKVSELPRQAKCEWGGVACSKVSIIDEEQDDSDTDTADSKNSTDDAVGAIDIGDHFECHQSSVRSPKTQRKYLTGHLNSQKELVKLVSSCSNSQVILFYSPNSDLSLGTQKPGFELYPVENVYDYEGHERFAAFQVIVETTV</sequence>
<dbReference type="GO" id="GO:0017178">
    <property type="term" value="F:diphthine-ammonia ligase activity"/>
    <property type="evidence" value="ECO:0007669"/>
    <property type="project" value="UniProtKB-EC"/>
</dbReference>
<dbReference type="InterPro" id="IPR014729">
    <property type="entry name" value="Rossmann-like_a/b/a_fold"/>
</dbReference>
<feature type="coiled-coil region" evidence="6">
    <location>
        <begin position="85"/>
        <end position="112"/>
    </location>
</feature>
<keyword evidence="9" id="KW-1185">Reference proteome</keyword>
<dbReference type="AlphaFoldDB" id="A0A1G4K9D0"/>
<evidence type="ECO:0000256" key="3">
    <source>
        <dbReference type="ARBA" id="ARBA00029814"/>
    </source>
</evidence>
<dbReference type="Proteomes" id="UP000191144">
    <property type="component" value="Chromosome G"/>
</dbReference>
<dbReference type="CDD" id="cd01994">
    <property type="entry name" value="AANH_PF0828-like"/>
    <property type="match status" value="1"/>
</dbReference>
<protein>
    <recommendedName>
        <fullName evidence="2">Diphthine--ammonia ligase</fullName>
        <ecNumber evidence="1">6.3.1.14</ecNumber>
    </recommendedName>
    <alternativeName>
        <fullName evidence="3">Diphthamide synthase</fullName>
    </alternativeName>
    <alternativeName>
        <fullName evidence="4">Diphthamide synthetase</fullName>
    </alternativeName>
</protein>
<evidence type="ECO:0000256" key="6">
    <source>
        <dbReference type="SAM" id="Coils"/>
    </source>
</evidence>
<dbReference type="Pfam" id="PF01042">
    <property type="entry name" value="Ribonuc_L-PSP"/>
    <property type="match status" value="1"/>
</dbReference>
<name>A0A1G4K9D0_9SACH</name>
<evidence type="ECO:0000256" key="5">
    <source>
        <dbReference type="ARBA" id="ARBA00048108"/>
    </source>
</evidence>
<organism evidence="8 9">
    <name type="scientific">Lachancea meyersii CBS 8951</name>
    <dbReference type="NCBI Taxonomy" id="1266667"/>
    <lineage>
        <taxon>Eukaryota</taxon>
        <taxon>Fungi</taxon>
        <taxon>Dikarya</taxon>
        <taxon>Ascomycota</taxon>
        <taxon>Saccharomycotina</taxon>
        <taxon>Saccharomycetes</taxon>
        <taxon>Saccharomycetales</taxon>
        <taxon>Saccharomycetaceae</taxon>
        <taxon>Lachancea</taxon>
    </lineage>
</organism>
<dbReference type="Gene3D" id="3.40.50.620">
    <property type="entry name" value="HUPs"/>
    <property type="match status" value="1"/>
</dbReference>
<dbReference type="PANTHER" id="PTHR12196:SF2">
    <property type="entry name" value="DIPHTHINE--AMMONIA LIGASE"/>
    <property type="match status" value="1"/>
</dbReference>
<dbReference type="OrthoDB" id="686384at2759"/>
<dbReference type="Pfam" id="PF01902">
    <property type="entry name" value="Diphthami_syn_2"/>
    <property type="match status" value="1"/>
</dbReference>
<accession>A0A1G4K9D0</accession>
<evidence type="ECO:0000256" key="4">
    <source>
        <dbReference type="ARBA" id="ARBA00031552"/>
    </source>
</evidence>